<organism evidence="1 2">
    <name type="scientific">Halonatronomonas betaini</name>
    <dbReference type="NCBI Taxonomy" id="2778430"/>
    <lineage>
        <taxon>Bacteria</taxon>
        <taxon>Bacillati</taxon>
        <taxon>Bacillota</taxon>
        <taxon>Clostridia</taxon>
        <taxon>Halanaerobiales</taxon>
        <taxon>Halarsenatibacteraceae</taxon>
        <taxon>Halonatronomonas</taxon>
    </lineage>
</organism>
<proteinExistence type="predicted"/>
<gene>
    <name evidence="1" type="ORF">I0Q91_12735</name>
</gene>
<name>A0A931FBG5_9FIRM</name>
<sequence>MVKYKYLCQCCGEDYIVWLDSPLGEHPEDPKCNESCIGKCKEIERIEEA</sequence>
<reference evidence="1" key="1">
    <citation type="submission" date="2020-11" db="EMBL/GenBank/DDBJ databases">
        <title>Halonatronomonas betainensis gen. nov., sp. nov. a novel haloalkaliphilic representative of the family Halanaerobiacae capable of betaine degradation.</title>
        <authorList>
            <person name="Boltyanskaya Y."/>
            <person name="Kevbrin V."/>
            <person name="Detkova E."/>
            <person name="Grouzdev D.S."/>
            <person name="Koziaeva V."/>
            <person name="Zhilina T."/>
        </authorList>
    </citation>
    <scope>NUCLEOTIDE SEQUENCE</scope>
    <source>
        <strain evidence="1">Z-7014</strain>
    </source>
</reference>
<comment type="caution">
    <text evidence="1">The sequence shown here is derived from an EMBL/GenBank/DDBJ whole genome shotgun (WGS) entry which is preliminary data.</text>
</comment>
<dbReference type="AlphaFoldDB" id="A0A931FBG5"/>
<accession>A0A931FBG5</accession>
<evidence type="ECO:0000313" key="1">
    <source>
        <dbReference type="EMBL" id="MBF8437952.1"/>
    </source>
</evidence>
<dbReference type="EMBL" id="JADPIE010000008">
    <property type="protein sequence ID" value="MBF8437952.1"/>
    <property type="molecule type" value="Genomic_DNA"/>
</dbReference>
<keyword evidence="2" id="KW-1185">Reference proteome</keyword>
<dbReference type="RefSeq" id="WP_270455012.1">
    <property type="nucleotide sequence ID" value="NZ_JADPIE010000008.1"/>
</dbReference>
<dbReference type="Proteomes" id="UP000621436">
    <property type="component" value="Unassembled WGS sequence"/>
</dbReference>
<evidence type="ECO:0000313" key="2">
    <source>
        <dbReference type="Proteomes" id="UP000621436"/>
    </source>
</evidence>
<protein>
    <submittedName>
        <fullName evidence="1">Uncharacterized protein</fullName>
    </submittedName>
</protein>